<dbReference type="InterPro" id="IPR003399">
    <property type="entry name" value="Mce/MlaD"/>
</dbReference>
<dbReference type="RefSeq" id="WP_010509159.1">
    <property type="nucleotide sequence ID" value="NZ_BANI01000216.1"/>
</dbReference>
<gene>
    <name evidence="2" type="ORF">Geu3261_0254_001</name>
</gene>
<name>A0A0D6Q477_KOMEU</name>
<feature type="domain" description="Mce/MlaD" evidence="1">
    <location>
        <begin position="44"/>
        <end position="135"/>
    </location>
</feature>
<dbReference type="Pfam" id="PF02470">
    <property type="entry name" value="MlaD"/>
    <property type="match status" value="1"/>
</dbReference>
<accession>A0A0D6Q477</accession>
<dbReference type="InterPro" id="IPR052336">
    <property type="entry name" value="MlaD_Phospholipid_Transporter"/>
</dbReference>
<dbReference type="PANTHER" id="PTHR33371:SF4">
    <property type="entry name" value="INTERMEMBRANE PHOSPHOLIPID TRANSPORT SYSTEM BINDING PROTEIN MLAD"/>
    <property type="match status" value="1"/>
</dbReference>
<organism evidence="2 3">
    <name type="scientific">Komagataeibacter europaeus NBRC 3261</name>
    <dbReference type="NCBI Taxonomy" id="1234669"/>
    <lineage>
        <taxon>Bacteria</taxon>
        <taxon>Pseudomonadati</taxon>
        <taxon>Pseudomonadota</taxon>
        <taxon>Alphaproteobacteria</taxon>
        <taxon>Acetobacterales</taxon>
        <taxon>Acetobacteraceae</taxon>
        <taxon>Komagataeibacter</taxon>
    </lineage>
</organism>
<protein>
    <submittedName>
        <fullName evidence="2">Paraquat-inducible protein B</fullName>
    </submittedName>
</protein>
<dbReference type="PANTHER" id="PTHR33371">
    <property type="entry name" value="INTERMEMBRANE PHOSPHOLIPID TRANSPORT SYSTEM BINDING PROTEIN MLAD-RELATED"/>
    <property type="match status" value="1"/>
</dbReference>
<sequence length="323" mass="34288">MAERQTTVGAFVLGGALLGVTAIALFGQFHPFSPTSRAVVVFDSPINGLGVGAPVTFDGVQVGHVDHIAVQFDPQTHQAYIPVTLELQANGAHMAGSHGKVLDSRELPKLVENGLRAELHMQSFVTGQEEIDLTFDPSVPAHLHPGISPLPEIPARESEMQKLTDALTALPLKNIANNADAMLVSIRTLADKLDKDLPPLVDSVRATSDHTRVTVDTATDAIRDLDHHMDTTLASINNLADTGTAQLDARGSELHTLLVNSNETVTEAKGALAGLHDITAPSSADRSNIDSSLRDLAAAAAALRGFATDVERNPQLLLMGRRN</sequence>
<evidence type="ECO:0000259" key="1">
    <source>
        <dbReference type="Pfam" id="PF02470"/>
    </source>
</evidence>
<evidence type="ECO:0000313" key="3">
    <source>
        <dbReference type="Proteomes" id="UP000032675"/>
    </source>
</evidence>
<evidence type="ECO:0000313" key="2">
    <source>
        <dbReference type="EMBL" id="GAN97765.1"/>
    </source>
</evidence>
<dbReference type="EMBL" id="BANI01000216">
    <property type="protein sequence ID" value="GAN97765.1"/>
    <property type="molecule type" value="Genomic_DNA"/>
</dbReference>
<dbReference type="Proteomes" id="UP000032675">
    <property type="component" value="Unassembled WGS sequence"/>
</dbReference>
<comment type="caution">
    <text evidence="2">The sequence shown here is derived from an EMBL/GenBank/DDBJ whole genome shotgun (WGS) entry which is preliminary data.</text>
</comment>
<proteinExistence type="predicted"/>
<dbReference type="AlphaFoldDB" id="A0A0D6Q477"/>
<reference evidence="2 3" key="1">
    <citation type="submission" date="2012-11" db="EMBL/GenBank/DDBJ databases">
        <title>Whole genome sequence of Gluconacetobacter europaeus NBRC3261.</title>
        <authorList>
            <person name="Azuma Y."/>
            <person name="Higashiura N."/>
            <person name="Hirakawa H."/>
            <person name="Matsushita K."/>
        </authorList>
    </citation>
    <scope>NUCLEOTIDE SEQUENCE [LARGE SCALE GENOMIC DNA]</scope>
    <source>
        <strain evidence="2 3">NBRC 3261</strain>
    </source>
</reference>